<protein>
    <submittedName>
        <fullName evidence="3">Uncharacterized protein</fullName>
    </submittedName>
</protein>
<keyword evidence="2" id="KW-1133">Transmembrane helix</keyword>
<dbReference type="AlphaFoldDB" id="A0A6S7IU04"/>
<comment type="caution">
    <text evidence="3">The sequence shown here is derived from an EMBL/GenBank/DDBJ whole genome shotgun (WGS) entry which is preliminary data.</text>
</comment>
<feature type="compositionally biased region" description="Pro residues" evidence="1">
    <location>
        <begin position="267"/>
        <end position="284"/>
    </location>
</feature>
<reference evidence="3" key="1">
    <citation type="submission" date="2020-04" db="EMBL/GenBank/DDBJ databases">
        <authorList>
            <person name="Alioto T."/>
            <person name="Alioto T."/>
            <person name="Gomez Garrido J."/>
        </authorList>
    </citation>
    <scope>NUCLEOTIDE SEQUENCE</scope>
    <source>
        <strain evidence="3">A484AB</strain>
    </source>
</reference>
<keyword evidence="2" id="KW-0472">Membrane</keyword>
<keyword evidence="4" id="KW-1185">Reference proteome</keyword>
<proteinExistence type="predicted"/>
<organism evidence="3 4">
    <name type="scientific">Paramuricea clavata</name>
    <name type="common">Red gorgonian</name>
    <name type="synonym">Violescent sea-whip</name>
    <dbReference type="NCBI Taxonomy" id="317549"/>
    <lineage>
        <taxon>Eukaryota</taxon>
        <taxon>Metazoa</taxon>
        <taxon>Cnidaria</taxon>
        <taxon>Anthozoa</taxon>
        <taxon>Octocorallia</taxon>
        <taxon>Malacalcyonacea</taxon>
        <taxon>Plexauridae</taxon>
        <taxon>Paramuricea</taxon>
    </lineage>
</organism>
<evidence type="ECO:0000313" key="3">
    <source>
        <dbReference type="EMBL" id="CAB4021173.1"/>
    </source>
</evidence>
<dbReference type="EMBL" id="CACRXK020011303">
    <property type="protein sequence ID" value="CAB4021173.1"/>
    <property type="molecule type" value="Genomic_DNA"/>
</dbReference>
<feature type="region of interest" description="Disordered" evidence="1">
    <location>
        <begin position="229"/>
        <end position="284"/>
    </location>
</feature>
<feature type="transmembrane region" description="Helical" evidence="2">
    <location>
        <begin position="69"/>
        <end position="95"/>
    </location>
</feature>
<evidence type="ECO:0000256" key="1">
    <source>
        <dbReference type="SAM" id="MobiDB-lite"/>
    </source>
</evidence>
<keyword evidence="2" id="KW-0812">Transmembrane</keyword>
<name>A0A6S7IU04_PARCT</name>
<feature type="region of interest" description="Disordered" evidence="1">
    <location>
        <begin position="149"/>
        <end position="184"/>
    </location>
</feature>
<dbReference type="Proteomes" id="UP001152795">
    <property type="component" value="Unassembled WGS sequence"/>
</dbReference>
<feature type="region of interest" description="Disordered" evidence="1">
    <location>
        <begin position="196"/>
        <end position="215"/>
    </location>
</feature>
<feature type="compositionally biased region" description="Polar residues" evidence="1">
    <location>
        <begin position="149"/>
        <end position="169"/>
    </location>
</feature>
<evidence type="ECO:0000313" key="4">
    <source>
        <dbReference type="Proteomes" id="UP001152795"/>
    </source>
</evidence>
<dbReference type="OrthoDB" id="10503362at2759"/>
<evidence type="ECO:0000256" key="2">
    <source>
        <dbReference type="SAM" id="Phobius"/>
    </source>
</evidence>
<sequence length="284" mass="31388">MEGYSTILPSYTIPINTTTVTYNIFNTTNRTSHVINTTSSVITVIASSSAAIVVKGNSPNSSSGDFDMLFTWVFIACVVLALLMIISIFMVIVCWRVRRRRRTATVTDARKDAGKDRKRGRVNLRNSIKRVFISDGPLYAVSNLNTSRYSGLPEKQNNPNSDSARSSPSPEIAVSSDEPGNISKDNQHIIYQRYLSPVEGVPPPSASPVAKEGDDRTYLQPIDELRASKRFLQHSRNDSPEPEETYLEPLHGIPVPDEIHQKTSTPKPSPKPSPSPKPTVKPKP</sequence>
<accession>A0A6S7IU04</accession>
<gene>
    <name evidence="3" type="ORF">PACLA_8A085073</name>
</gene>